<gene>
    <name evidence="1" type="ORF">G5C51_40510</name>
</gene>
<reference evidence="1 2" key="1">
    <citation type="submission" date="2020-02" db="EMBL/GenBank/DDBJ databases">
        <title>Whole-genome analyses of novel actinobacteria.</title>
        <authorList>
            <person name="Sahin N."/>
        </authorList>
    </citation>
    <scope>NUCLEOTIDE SEQUENCE [LARGE SCALE GENOMIC DNA]</scope>
    <source>
        <strain evidence="1 2">A7024</strain>
    </source>
</reference>
<sequence>MEVGVAVAAALLALFVVLAVIVAVRAGRAVKRGVERTVADTRRTVEETSLRARRAVQPGPVGEIAALRLGLRESIDSTRRELEAAVPGDPGLRESLDLLNRLHDFGRQLDGELRQLEREPDKGRIADRLPEARRRAQRIRNSADSLRFAAQDRRRHSAGDDLEALSAQIEVEAGALRHWAPADEGAQGAQG</sequence>
<feature type="non-terminal residue" evidence="1">
    <location>
        <position position="191"/>
    </location>
</feature>
<accession>A0A6G4UET8</accession>
<evidence type="ECO:0000313" key="2">
    <source>
        <dbReference type="Proteomes" id="UP000481583"/>
    </source>
</evidence>
<evidence type="ECO:0008006" key="3">
    <source>
        <dbReference type="Google" id="ProtNLM"/>
    </source>
</evidence>
<protein>
    <recommendedName>
        <fullName evidence="3">Secreted protein</fullName>
    </recommendedName>
</protein>
<organism evidence="1 2">
    <name type="scientific">Streptomyces coryli</name>
    <dbReference type="NCBI Taxonomy" id="1128680"/>
    <lineage>
        <taxon>Bacteria</taxon>
        <taxon>Bacillati</taxon>
        <taxon>Actinomycetota</taxon>
        <taxon>Actinomycetes</taxon>
        <taxon>Kitasatosporales</taxon>
        <taxon>Streptomycetaceae</taxon>
        <taxon>Streptomyces</taxon>
    </lineage>
</organism>
<dbReference type="Proteomes" id="UP000481583">
    <property type="component" value="Unassembled WGS sequence"/>
</dbReference>
<evidence type="ECO:0000313" key="1">
    <source>
        <dbReference type="EMBL" id="NGN70157.1"/>
    </source>
</evidence>
<dbReference type="AlphaFoldDB" id="A0A6G4UET8"/>
<proteinExistence type="predicted"/>
<name>A0A6G4UET8_9ACTN</name>
<dbReference type="EMBL" id="JAAKZV010000424">
    <property type="protein sequence ID" value="NGN70157.1"/>
    <property type="molecule type" value="Genomic_DNA"/>
</dbReference>
<keyword evidence="2" id="KW-1185">Reference proteome</keyword>
<comment type="caution">
    <text evidence="1">The sequence shown here is derived from an EMBL/GenBank/DDBJ whole genome shotgun (WGS) entry which is preliminary data.</text>
</comment>
<dbReference type="RefSeq" id="WP_165245721.1">
    <property type="nucleotide sequence ID" value="NZ_JAAKZV010000424.1"/>
</dbReference>